<dbReference type="PANTHER" id="PTHR23407:SF1">
    <property type="entry name" value="5-FORMYLTETRAHYDROFOLATE CYCLO-LIGASE"/>
    <property type="match status" value="1"/>
</dbReference>
<keyword evidence="7" id="KW-1185">Reference proteome</keyword>
<evidence type="ECO:0000256" key="1">
    <source>
        <dbReference type="ARBA" id="ARBA00010638"/>
    </source>
</evidence>
<evidence type="ECO:0000256" key="5">
    <source>
        <dbReference type="RuleBase" id="RU361279"/>
    </source>
</evidence>
<name>A0A2K9BN14_9MOLU</name>
<dbReference type="PIRSF" id="PIRSF006806">
    <property type="entry name" value="FTHF_cligase"/>
    <property type="match status" value="1"/>
</dbReference>
<organism evidence="6 7">
    <name type="scientific">Mesoplasma syrphidae</name>
    <dbReference type="NCBI Taxonomy" id="225999"/>
    <lineage>
        <taxon>Bacteria</taxon>
        <taxon>Bacillati</taxon>
        <taxon>Mycoplasmatota</taxon>
        <taxon>Mollicutes</taxon>
        <taxon>Entomoplasmatales</taxon>
        <taxon>Entomoplasmataceae</taxon>
        <taxon>Mesoplasma</taxon>
    </lineage>
</organism>
<dbReference type="EC" id="6.3.3.2" evidence="5"/>
<reference evidence="6 7" key="1">
    <citation type="submission" date="2017-12" db="EMBL/GenBank/DDBJ databases">
        <title>Mesoplasma syrphidae YJS, Complete Genome.</title>
        <authorList>
            <person name="Knight T.F."/>
            <person name="Citino T."/>
            <person name="Rubinstein R."/>
            <person name="Neuschaefer Z."/>
        </authorList>
    </citation>
    <scope>NUCLEOTIDE SEQUENCE [LARGE SCALE GENOMIC DNA]</scope>
    <source>
        <strain evidence="6 7">YJS</strain>
    </source>
</reference>
<dbReference type="Pfam" id="PF01812">
    <property type="entry name" value="5-FTHF_cyc-lig"/>
    <property type="match status" value="1"/>
</dbReference>
<gene>
    <name evidence="6" type="ORF">CXP39_01275</name>
</gene>
<feature type="binding site" evidence="4">
    <location>
        <begin position="4"/>
        <end position="8"/>
    </location>
    <ligand>
        <name>ATP</name>
        <dbReference type="ChEBI" id="CHEBI:30616"/>
    </ligand>
</feature>
<dbReference type="Proteomes" id="UP000233419">
    <property type="component" value="Chromosome"/>
</dbReference>
<evidence type="ECO:0000256" key="4">
    <source>
        <dbReference type="PIRSR" id="PIRSR006806-1"/>
    </source>
</evidence>
<evidence type="ECO:0000313" key="6">
    <source>
        <dbReference type="EMBL" id="AUF83433.1"/>
    </source>
</evidence>
<dbReference type="GO" id="GO:0005524">
    <property type="term" value="F:ATP binding"/>
    <property type="evidence" value="ECO:0007669"/>
    <property type="project" value="UniProtKB-KW"/>
</dbReference>
<comment type="cofactor">
    <cofactor evidence="5">
        <name>Mg(2+)</name>
        <dbReference type="ChEBI" id="CHEBI:18420"/>
    </cofactor>
</comment>
<keyword evidence="5" id="KW-0460">Magnesium</keyword>
<keyword evidence="6" id="KW-0436">Ligase</keyword>
<dbReference type="SUPFAM" id="SSF100950">
    <property type="entry name" value="NagB/RpiA/CoA transferase-like"/>
    <property type="match status" value="1"/>
</dbReference>
<keyword evidence="2 4" id="KW-0547">Nucleotide-binding</keyword>
<evidence type="ECO:0000256" key="2">
    <source>
        <dbReference type="ARBA" id="ARBA00022741"/>
    </source>
</evidence>
<comment type="similarity">
    <text evidence="1 5">Belongs to the 5-formyltetrahydrofolate cyclo-ligase family.</text>
</comment>
<feature type="binding site" evidence="4">
    <location>
        <position position="50"/>
    </location>
    <ligand>
        <name>substrate</name>
    </ligand>
</feature>
<sequence length="217" mass="25870">MTNKPQLRERYLKVRSMLSQKYLEECNKKITRKVIFFIEHYKLKRIGIFLSSKNEPETREIIKWCFNNQIEVYVPRCLTGILEMNFRLIKNFDTDIEYNPEYKIYDGSANTPILKNSNDLDALFMPLVTYDNKLARIGNGKSFYDIWIEKMNYQGYKIGLSQSTQLTNTPIITEEHDFNMNFVITEKEVNVAMVEEAEEEFDYDVTLWRFNDETIDN</sequence>
<dbReference type="OrthoDB" id="9801938at2"/>
<dbReference type="InterPro" id="IPR002698">
    <property type="entry name" value="FTHF_cligase"/>
</dbReference>
<proteinExistence type="inferred from homology"/>
<feature type="binding site" evidence="4">
    <location>
        <begin position="136"/>
        <end position="144"/>
    </location>
    <ligand>
        <name>ATP</name>
        <dbReference type="ChEBI" id="CHEBI:30616"/>
    </ligand>
</feature>
<evidence type="ECO:0000313" key="7">
    <source>
        <dbReference type="Proteomes" id="UP000233419"/>
    </source>
</evidence>
<keyword evidence="5" id="KW-0479">Metal-binding</keyword>
<dbReference type="AlphaFoldDB" id="A0A2K9BN14"/>
<dbReference type="EMBL" id="CP025257">
    <property type="protein sequence ID" value="AUF83433.1"/>
    <property type="molecule type" value="Genomic_DNA"/>
</dbReference>
<dbReference type="GO" id="GO:0030272">
    <property type="term" value="F:5-formyltetrahydrofolate cyclo-ligase activity"/>
    <property type="evidence" value="ECO:0007669"/>
    <property type="project" value="UniProtKB-EC"/>
</dbReference>
<dbReference type="GO" id="GO:0035999">
    <property type="term" value="P:tetrahydrofolate interconversion"/>
    <property type="evidence" value="ECO:0007669"/>
    <property type="project" value="TreeGrafter"/>
</dbReference>
<dbReference type="GO" id="GO:0046872">
    <property type="term" value="F:metal ion binding"/>
    <property type="evidence" value="ECO:0007669"/>
    <property type="project" value="UniProtKB-KW"/>
</dbReference>
<keyword evidence="3 4" id="KW-0067">ATP-binding</keyword>
<dbReference type="RefSeq" id="WP_051591908.1">
    <property type="nucleotide sequence ID" value="NZ_CP025257.1"/>
</dbReference>
<dbReference type="InterPro" id="IPR037171">
    <property type="entry name" value="NagB/RpiA_transferase-like"/>
</dbReference>
<dbReference type="GO" id="GO:0009396">
    <property type="term" value="P:folic acid-containing compound biosynthetic process"/>
    <property type="evidence" value="ECO:0007669"/>
    <property type="project" value="TreeGrafter"/>
</dbReference>
<dbReference type="KEGG" id="msyr:CXP39_01275"/>
<dbReference type="InterPro" id="IPR024185">
    <property type="entry name" value="FTHF_cligase-like_sf"/>
</dbReference>
<dbReference type="NCBIfam" id="TIGR02727">
    <property type="entry name" value="MTHFS_bact"/>
    <property type="match status" value="1"/>
</dbReference>
<evidence type="ECO:0000256" key="3">
    <source>
        <dbReference type="ARBA" id="ARBA00022840"/>
    </source>
</evidence>
<protein>
    <recommendedName>
        <fullName evidence="5">5-formyltetrahydrofolate cyclo-ligase</fullName>
        <ecNumber evidence="5">6.3.3.2</ecNumber>
    </recommendedName>
</protein>
<feature type="binding site" evidence="4">
    <location>
        <position position="55"/>
    </location>
    <ligand>
        <name>substrate</name>
    </ligand>
</feature>
<dbReference type="Gene3D" id="3.40.50.10420">
    <property type="entry name" value="NagB/RpiA/CoA transferase-like"/>
    <property type="match status" value="1"/>
</dbReference>
<accession>A0A2K9BN14</accession>
<dbReference type="PANTHER" id="PTHR23407">
    <property type="entry name" value="ATPASE INHIBITOR/5-FORMYLTETRAHYDROFOLATE CYCLO-LIGASE"/>
    <property type="match status" value="1"/>
</dbReference>
<comment type="catalytic activity">
    <reaction evidence="5">
        <text>(6S)-5-formyl-5,6,7,8-tetrahydrofolate + ATP = (6R)-5,10-methenyltetrahydrofolate + ADP + phosphate</text>
        <dbReference type="Rhea" id="RHEA:10488"/>
        <dbReference type="ChEBI" id="CHEBI:30616"/>
        <dbReference type="ChEBI" id="CHEBI:43474"/>
        <dbReference type="ChEBI" id="CHEBI:57455"/>
        <dbReference type="ChEBI" id="CHEBI:57457"/>
        <dbReference type="ChEBI" id="CHEBI:456216"/>
        <dbReference type="EC" id="6.3.3.2"/>
    </reaction>
</comment>